<evidence type="ECO:0000256" key="1">
    <source>
        <dbReference type="ARBA" id="ARBA00004651"/>
    </source>
</evidence>
<dbReference type="PANTHER" id="PTHR23513:SF11">
    <property type="entry name" value="STAPHYLOFERRIN A TRANSPORTER"/>
    <property type="match status" value="1"/>
</dbReference>
<keyword evidence="10" id="KW-1185">Reference proteome</keyword>
<dbReference type="Proteomes" id="UP001156702">
    <property type="component" value="Unassembled WGS sequence"/>
</dbReference>
<feature type="transmembrane region" description="Helical" evidence="7">
    <location>
        <begin position="21"/>
        <end position="45"/>
    </location>
</feature>
<evidence type="ECO:0000313" key="9">
    <source>
        <dbReference type="EMBL" id="GLR53639.1"/>
    </source>
</evidence>
<keyword evidence="5 7" id="KW-1133">Transmembrane helix</keyword>
<evidence type="ECO:0000256" key="2">
    <source>
        <dbReference type="ARBA" id="ARBA00022448"/>
    </source>
</evidence>
<dbReference type="SUPFAM" id="SSF103473">
    <property type="entry name" value="MFS general substrate transporter"/>
    <property type="match status" value="1"/>
</dbReference>
<dbReference type="PANTHER" id="PTHR23513">
    <property type="entry name" value="INTEGRAL MEMBRANE EFFLUX PROTEIN-RELATED"/>
    <property type="match status" value="1"/>
</dbReference>
<protein>
    <submittedName>
        <fullName evidence="9">MFS transporter</fullName>
    </submittedName>
</protein>
<proteinExistence type="predicted"/>
<reference evidence="10" key="1">
    <citation type="journal article" date="2019" name="Int. J. Syst. Evol. Microbiol.">
        <title>The Global Catalogue of Microorganisms (GCM) 10K type strain sequencing project: providing services to taxonomists for standard genome sequencing and annotation.</title>
        <authorList>
            <consortium name="The Broad Institute Genomics Platform"/>
            <consortium name="The Broad Institute Genome Sequencing Center for Infectious Disease"/>
            <person name="Wu L."/>
            <person name="Ma J."/>
        </authorList>
    </citation>
    <scope>NUCLEOTIDE SEQUENCE [LARGE SCALE GENOMIC DNA]</scope>
    <source>
        <strain evidence="10">NBRC 102122</strain>
    </source>
</reference>
<comment type="caution">
    <text evidence="9">The sequence shown here is derived from an EMBL/GenBank/DDBJ whole genome shotgun (WGS) entry which is preliminary data.</text>
</comment>
<organism evidence="9 10">
    <name type="scientific">Shinella yambaruensis</name>
    <dbReference type="NCBI Taxonomy" id="415996"/>
    <lineage>
        <taxon>Bacteria</taxon>
        <taxon>Pseudomonadati</taxon>
        <taxon>Pseudomonadota</taxon>
        <taxon>Alphaproteobacteria</taxon>
        <taxon>Hyphomicrobiales</taxon>
        <taxon>Rhizobiaceae</taxon>
        <taxon>Shinella</taxon>
    </lineage>
</organism>
<sequence>MTVRSSLSAILSALRHPNYRLYATGNAISLVGTWMQRLTVGWLAWELTGSGVWLGLIAFSDLFPTVVAAPFAGTLADRRDRLRILNVTQRAAMAHALLLFGATVTGVINIWLLFALTLFLGTVSAFDQPARLALVPSLVPRADIPVAVAINSIVFNLARFIGPAVAGLLLYWSGPSIVFASNAVSFIAFLVILSKLDIVSDNLPAARSGNFMQRMAEGLRYLVTNAGLRVLLVTLIAVSVGGRPIVELLPGFAADVFRSGSTSLAILTASMGVGAMLAGLSINAQASPRALVGMIVASAALLAVAILVFVSTSSLWIAVPALVVAGFGMARASISAQTAIQLSVKAEMRGRVLAIYGLIFRGGPALGALGMGLASAQFGLRWPVVAGAALLLGGCCWAFPQREHIIASLEEEGGA</sequence>
<comment type="subcellular location">
    <subcellularLocation>
        <location evidence="1">Cell membrane</location>
        <topology evidence="1">Multi-pass membrane protein</topology>
    </subcellularLocation>
</comment>
<keyword evidence="2" id="KW-0813">Transport</keyword>
<feature type="transmembrane region" description="Helical" evidence="7">
    <location>
        <begin position="353"/>
        <end position="374"/>
    </location>
</feature>
<dbReference type="EMBL" id="BSOP01000042">
    <property type="protein sequence ID" value="GLR53639.1"/>
    <property type="molecule type" value="Genomic_DNA"/>
</dbReference>
<evidence type="ECO:0000256" key="6">
    <source>
        <dbReference type="ARBA" id="ARBA00023136"/>
    </source>
</evidence>
<name>A0ABQ5ZLA9_9HYPH</name>
<dbReference type="Gene3D" id="1.20.1250.20">
    <property type="entry name" value="MFS general substrate transporter like domains"/>
    <property type="match status" value="1"/>
</dbReference>
<keyword evidence="3" id="KW-1003">Cell membrane</keyword>
<dbReference type="InterPro" id="IPR010290">
    <property type="entry name" value="TM_effector"/>
</dbReference>
<dbReference type="InterPro" id="IPR020846">
    <property type="entry name" value="MFS_dom"/>
</dbReference>
<dbReference type="InterPro" id="IPR036259">
    <property type="entry name" value="MFS_trans_sf"/>
</dbReference>
<feature type="transmembrane region" description="Helical" evidence="7">
    <location>
        <begin position="219"/>
        <end position="242"/>
    </location>
</feature>
<feature type="transmembrane region" description="Helical" evidence="7">
    <location>
        <begin position="177"/>
        <end position="198"/>
    </location>
</feature>
<keyword evidence="6 7" id="KW-0472">Membrane</keyword>
<feature type="transmembrane region" description="Helical" evidence="7">
    <location>
        <begin position="380"/>
        <end position="399"/>
    </location>
</feature>
<dbReference type="CDD" id="cd06173">
    <property type="entry name" value="MFS_MefA_like"/>
    <property type="match status" value="1"/>
</dbReference>
<feature type="transmembrane region" description="Helical" evidence="7">
    <location>
        <begin position="290"/>
        <end position="309"/>
    </location>
</feature>
<evidence type="ECO:0000256" key="7">
    <source>
        <dbReference type="SAM" id="Phobius"/>
    </source>
</evidence>
<evidence type="ECO:0000259" key="8">
    <source>
        <dbReference type="PROSITE" id="PS50850"/>
    </source>
</evidence>
<feature type="domain" description="Major facilitator superfamily (MFS) profile" evidence="8">
    <location>
        <begin position="1"/>
        <end position="200"/>
    </location>
</feature>
<evidence type="ECO:0000313" key="10">
    <source>
        <dbReference type="Proteomes" id="UP001156702"/>
    </source>
</evidence>
<feature type="transmembrane region" description="Helical" evidence="7">
    <location>
        <begin position="51"/>
        <end position="76"/>
    </location>
</feature>
<evidence type="ECO:0000256" key="5">
    <source>
        <dbReference type="ARBA" id="ARBA00022989"/>
    </source>
</evidence>
<dbReference type="PROSITE" id="PS50850">
    <property type="entry name" value="MFS"/>
    <property type="match status" value="1"/>
</dbReference>
<evidence type="ECO:0000256" key="4">
    <source>
        <dbReference type="ARBA" id="ARBA00022692"/>
    </source>
</evidence>
<feature type="transmembrane region" description="Helical" evidence="7">
    <location>
        <begin position="97"/>
        <end position="120"/>
    </location>
</feature>
<dbReference type="Pfam" id="PF05977">
    <property type="entry name" value="MFS_3"/>
    <property type="match status" value="1"/>
</dbReference>
<keyword evidence="4 7" id="KW-0812">Transmembrane</keyword>
<dbReference type="RefSeq" id="WP_244767703.1">
    <property type="nucleotide sequence ID" value="NZ_BSOP01000042.1"/>
</dbReference>
<evidence type="ECO:0000256" key="3">
    <source>
        <dbReference type="ARBA" id="ARBA00022475"/>
    </source>
</evidence>
<gene>
    <name evidence="9" type="ORF">GCM10007923_48550</name>
</gene>
<accession>A0ABQ5ZLA9</accession>
<feature type="transmembrane region" description="Helical" evidence="7">
    <location>
        <begin position="315"/>
        <end position="332"/>
    </location>
</feature>
<feature type="transmembrane region" description="Helical" evidence="7">
    <location>
        <begin position="262"/>
        <end position="283"/>
    </location>
</feature>